<feature type="domain" description="YiaAB two helix" evidence="2">
    <location>
        <begin position="13"/>
        <end position="65"/>
    </location>
</feature>
<gene>
    <name evidence="3" type="ORF">EKG38_20175</name>
</gene>
<keyword evidence="1" id="KW-0472">Membrane</keyword>
<keyword evidence="4" id="KW-1185">Reference proteome</keyword>
<feature type="transmembrane region" description="Helical" evidence="1">
    <location>
        <begin position="12"/>
        <end position="35"/>
    </location>
</feature>
<protein>
    <recommendedName>
        <fullName evidence="2">YiaAB two helix domain-containing protein</fullName>
    </recommendedName>
</protein>
<dbReference type="EMBL" id="RXNU01000014">
    <property type="protein sequence ID" value="RTR37252.1"/>
    <property type="molecule type" value="Genomic_DNA"/>
</dbReference>
<comment type="caution">
    <text evidence="3">The sequence shown here is derived from an EMBL/GenBank/DDBJ whole genome shotgun (WGS) entry which is preliminary data.</text>
</comment>
<dbReference type="AlphaFoldDB" id="A0A431WNS3"/>
<evidence type="ECO:0000256" key="1">
    <source>
        <dbReference type="SAM" id="Phobius"/>
    </source>
</evidence>
<dbReference type="Proteomes" id="UP000267448">
    <property type="component" value="Unassembled WGS sequence"/>
</dbReference>
<keyword evidence="1" id="KW-0812">Transmembrane</keyword>
<evidence type="ECO:0000313" key="4">
    <source>
        <dbReference type="Proteomes" id="UP000267448"/>
    </source>
</evidence>
<dbReference type="RefSeq" id="WP_126522457.1">
    <property type="nucleotide sequence ID" value="NZ_RXNU01000014.1"/>
</dbReference>
<organism evidence="3 4">
    <name type="scientific">Shewanella canadensis</name>
    <dbReference type="NCBI Taxonomy" id="271096"/>
    <lineage>
        <taxon>Bacteria</taxon>
        <taxon>Pseudomonadati</taxon>
        <taxon>Pseudomonadota</taxon>
        <taxon>Gammaproteobacteria</taxon>
        <taxon>Alteromonadales</taxon>
        <taxon>Shewanellaceae</taxon>
        <taxon>Shewanella</taxon>
    </lineage>
</organism>
<feature type="transmembrane region" description="Helical" evidence="1">
    <location>
        <begin position="41"/>
        <end position="59"/>
    </location>
</feature>
<reference evidence="3 4" key="1">
    <citation type="submission" date="2018-12" db="EMBL/GenBank/DDBJ databases">
        <authorList>
            <person name="Yu L."/>
        </authorList>
    </citation>
    <scope>NUCLEOTIDE SEQUENCE [LARGE SCALE GENOMIC DNA]</scope>
    <source>
        <strain evidence="3 4">HAW-EB2</strain>
    </source>
</reference>
<name>A0A431WNS3_9GAMM</name>
<dbReference type="InterPro" id="IPR008024">
    <property type="entry name" value="YiaAB"/>
</dbReference>
<evidence type="ECO:0000259" key="2">
    <source>
        <dbReference type="Pfam" id="PF05360"/>
    </source>
</evidence>
<accession>A0A431WNS3</accession>
<keyword evidence="1" id="KW-1133">Transmembrane helix</keyword>
<evidence type="ECO:0000313" key="3">
    <source>
        <dbReference type="EMBL" id="RTR37252.1"/>
    </source>
</evidence>
<sequence>MDSSNIQSNSASWIFFIKLSFSIALISMATGILFMPGGLVIQGYFAICSLFLVSSTITLSKTLRDEHESHRLISKISDAKTNKILNEYSE</sequence>
<proteinExistence type="predicted"/>
<dbReference type="Pfam" id="PF05360">
    <property type="entry name" value="YiaAB"/>
    <property type="match status" value="1"/>
</dbReference>
<dbReference type="OrthoDB" id="163792at2"/>